<dbReference type="InterPro" id="IPR050313">
    <property type="entry name" value="Carb_Metab_HTH_regulators"/>
</dbReference>
<keyword evidence="3" id="KW-0238">DNA-binding</keyword>
<evidence type="ECO:0000256" key="4">
    <source>
        <dbReference type="ARBA" id="ARBA00023163"/>
    </source>
</evidence>
<keyword evidence="4" id="KW-0804">Transcription</keyword>
<keyword evidence="2" id="KW-0805">Transcription regulation</keyword>
<gene>
    <name evidence="6" type="primary">glpR_1</name>
    <name evidence="6" type="ORF">A6302_02132</name>
</gene>
<keyword evidence="1" id="KW-0678">Repressor</keyword>
<dbReference type="GO" id="GO:0003677">
    <property type="term" value="F:DNA binding"/>
    <property type="evidence" value="ECO:0007669"/>
    <property type="project" value="UniProtKB-KW"/>
</dbReference>
<dbReference type="AlphaFoldDB" id="A0A1E3H2K4"/>
<evidence type="ECO:0000259" key="5">
    <source>
        <dbReference type="PROSITE" id="PS51000"/>
    </source>
</evidence>
<dbReference type="SUPFAM" id="SSF100950">
    <property type="entry name" value="NagB/RpiA/CoA transferase-like"/>
    <property type="match status" value="1"/>
</dbReference>
<dbReference type="GO" id="GO:0003700">
    <property type="term" value="F:DNA-binding transcription factor activity"/>
    <property type="evidence" value="ECO:0007669"/>
    <property type="project" value="InterPro"/>
</dbReference>
<dbReference type="SUPFAM" id="SSF46785">
    <property type="entry name" value="Winged helix' DNA-binding domain"/>
    <property type="match status" value="1"/>
</dbReference>
<evidence type="ECO:0000256" key="2">
    <source>
        <dbReference type="ARBA" id="ARBA00023015"/>
    </source>
</evidence>
<dbReference type="InterPro" id="IPR037171">
    <property type="entry name" value="NagB/RpiA_transferase-like"/>
</dbReference>
<organism evidence="6 7">
    <name type="scientific">Methylobrevis pamukkalensis</name>
    <dbReference type="NCBI Taxonomy" id="1439726"/>
    <lineage>
        <taxon>Bacteria</taxon>
        <taxon>Pseudomonadati</taxon>
        <taxon>Pseudomonadota</taxon>
        <taxon>Alphaproteobacteria</taxon>
        <taxon>Hyphomicrobiales</taxon>
        <taxon>Pleomorphomonadaceae</taxon>
        <taxon>Methylobrevis</taxon>
    </lineage>
</organism>
<reference evidence="6 7" key="1">
    <citation type="submission" date="2016-07" db="EMBL/GenBank/DDBJ databases">
        <title>Draft Genome Sequence of Methylobrevis pamukkalensis PK2.</title>
        <authorList>
            <person name="Vasilenko O.V."/>
            <person name="Doronina N.V."/>
            <person name="Shmareva M.N."/>
            <person name="Tarlachkov S.V."/>
            <person name="Mustakhimov I."/>
            <person name="Trotsenko Y.A."/>
        </authorList>
    </citation>
    <scope>NUCLEOTIDE SEQUENCE [LARGE SCALE GENOMIC DNA]</scope>
    <source>
        <strain evidence="6 7">PK2</strain>
    </source>
</reference>
<dbReference type="PROSITE" id="PS51000">
    <property type="entry name" value="HTH_DEOR_2"/>
    <property type="match status" value="1"/>
</dbReference>
<keyword evidence="7" id="KW-1185">Reference proteome</keyword>
<dbReference type="PROSITE" id="PS00894">
    <property type="entry name" value="HTH_DEOR_1"/>
    <property type="match status" value="1"/>
</dbReference>
<name>A0A1E3H2K4_9HYPH</name>
<dbReference type="PRINTS" id="PR00037">
    <property type="entry name" value="HTHLACR"/>
</dbReference>
<dbReference type="Gene3D" id="3.40.50.1360">
    <property type="match status" value="1"/>
</dbReference>
<evidence type="ECO:0000313" key="7">
    <source>
        <dbReference type="Proteomes" id="UP000094622"/>
    </source>
</evidence>
<dbReference type="Pfam" id="PF08220">
    <property type="entry name" value="HTH_DeoR"/>
    <property type="match status" value="1"/>
</dbReference>
<comment type="caution">
    <text evidence="6">The sequence shown here is derived from an EMBL/GenBank/DDBJ whole genome shotgun (WGS) entry which is preliminary data.</text>
</comment>
<evidence type="ECO:0000256" key="1">
    <source>
        <dbReference type="ARBA" id="ARBA00022491"/>
    </source>
</evidence>
<dbReference type="InterPro" id="IPR036390">
    <property type="entry name" value="WH_DNA-bd_sf"/>
</dbReference>
<dbReference type="Proteomes" id="UP000094622">
    <property type="component" value="Unassembled WGS sequence"/>
</dbReference>
<dbReference type="SMART" id="SM00420">
    <property type="entry name" value="HTH_DEOR"/>
    <property type="match status" value="1"/>
</dbReference>
<dbReference type="SMART" id="SM01134">
    <property type="entry name" value="DeoRC"/>
    <property type="match status" value="1"/>
</dbReference>
<feature type="domain" description="HTH deoR-type" evidence="5">
    <location>
        <begin position="3"/>
        <end position="58"/>
    </location>
</feature>
<dbReference type="InterPro" id="IPR018356">
    <property type="entry name" value="Tscrpt_reg_HTH_DeoR_CS"/>
</dbReference>
<protein>
    <submittedName>
        <fullName evidence="6">Glycerol-3-phosphate regulon repressor</fullName>
    </submittedName>
</protein>
<dbReference type="EMBL" id="MCRJ01000047">
    <property type="protein sequence ID" value="ODN70530.1"/>
    <property type="molecule type" value="Genomic_DNA"/>
</dbReference>
<dbReference type="InterPro" id="IPR014036">
    <property type="entry name" value="DeoR-like_C"/>
</dbReference>
<sequence length="258" mass="27835">MRPSKRHSEILRILHETGTATVADLAERLAVSLETIRRDVKPLALEGLIVKMHGAVSLPERPGEVPFERRMRDHAEAKRAIARRLADLVADGDTLMLDTGTTTSFVARALLAKHDLTVITNSSDIARTLATVNGNRVYMAGGELRADNGAAFGTAAVEFVRRFSVRHAIITIAAIDSEAGAMDFDYEEAEFAREVLKRGENRIIVTDSSKFGRTALVRVCGLDEIDAVVTEAPPAPDLAAVFKDNGVSVLLAAPLPLG</sequence>
<dbReference type="Gene3D" id="1.10.10.10">
    <property type="entry name" value="Winged helix-like DNA-binding domain superfamily/Winged helix DNA-binding domain"/>
    <property type="match status" value="1"/>
</dbReference>
<dbReference type="PANTHER" id="PTHR30363">
    <property type="entry name" value="HTH-TYPE TRANSCRIPTIONAL REGULATOR SRLR-RELATED"/>
    <property type="match status" value="1"/>
</dbReference>
<evidence type="ECO:0000256" key="3">
    <source>
        <dbReference type="ARBA" id="ARBA00023125"/>
    </source>
</evidence>
<proteinExistence type="predicted"/>
<dbReference type="InterPro" id="IPR036388">
    <property type="entry name" value="WH-like_DNA-bd_sf"/>
</dbReference>
<dbReference type="PANTHER" id="PTHR30363:SF4">
    <property type="entry name" value="GLYCEROL-3-PHOSPHATE REGULON REPRESSOR"/>
    <property type="match status" value="1"/>
</dbReference>
<dbReference type="InterPro" id="IPR001034">
    <property type="entry name" value="DeoR_HTH"/>
</dbReference>
<dbReference type="Pfam" id="PF00455">
    <property type="entry name" value="DeoRC"/>
    <property type="match status" value="1"/>
</dbReference>
<dbReference type="RefSeq" id="WP_069306845.1">
    <property type="nucleotide sequence ID" value="NZ_MCRJ01000047.1"/>
</dbReference>
<dbReference type="PATRIC" id="fig|1439726.3.peg.2253"/>
<evidence type="ECO:0000313" key="6">
    <source>
        <dbReference type="EMBL" id="ODN70530.1"/>
    </source>
</evidence>
<dbReference type="OrthoDB" id="7688673at2"/>
<accession>A0A1E3H2K4</accession>